<dbReference type="SMART" id="SM00248">
    <property type="entry name" value="ANK"/>
    <property type="match status" value="3"/>
</dbReference>
<protein>
    <submittedName>
        <fullName evidence="4">Uncharacterized protein</fullName>
    </submittedName>
</protein>
<evidence type="ECO:0000256" key="3">
    <source>
        <dbReference type="PROSITE-ProRule" id="PRU00023"/>
    </source>
</evidence>
<keyword evidence="2 3" id="KW-0040">ANK repeat</keyword>
<organism evidence="4 5">
    <name type="scientific">Prymnesium parvum</name>
    <name type="common">Toxic golden alga</name>
    <dbReference type="NCBI Taxonomy" id="97485"/>
    <lineage>
        <taxon>Eukaryota</taxon>
        <taxon>Haptista</taxon>
        <taxon>Haptophyta</taxon>
        <taxon>Prymnesiophyceae</taxon>
        <taxon>Prymnesiales</taxon>
        <taxon>Prymnesiaceae</taxon>
        <taxon>Prymnesium</taxon>
    </lineage>
</organism>
<gene>
    <name evidence="4" type="ORF">AB1Y20_008048</name>
</gene>
<evidence type="ECO:0000256" key="1">
    <source>
        <dbReference type="ARBA" id="ARBA00022737"/>
    </source>
</evidence>
<feature type="repeat" description="ANK" evidence="3">
    <location>
        <begin position="125"/>
        <end position="157"/>
    </location>
</feature>
<dbReference type="Gene3D" id="1.25.40.20">
    <property type="entry name" value="Ankyrin repeat-containing domain"/>
    <property type="match status" value="1"/>
</dbReference>
<evidence type="ECO:0000256" key="2">
    <source>
        <dbReference type="ARBA" id="ARBA00023043"/>
    </source>
</evidence>
<proteinExistence type="predicted"/>
<feature type="repeat" description="ANK" evidence="3">
    <location>
        <begin position="92"/>
        <end position="124"/>
    </location>
</feature>
<sequence length="217" mass="23274">MYALKQSKPHQSHQLITAVRLLVTSPQYAPMACEPCAHEACACHKRPSGLEQSVAELDFARSASNAARSGDAPRLERMLARSRCCVGPADASGYTPLHYAARGGHAPCVELLLRAGACVDARTSGGATPLHRAAFTGEVRVCVLLLLAKADARAQDSDGETPLHKAASQHHESTVRLLCQACPDAVLLRDKQGRQPSDLTSEASLLEAMRCMRDNPR</sequence>
<evidence type="ECO:0000313" key="4">
    <source>
        <dbReference type="EMBL" id="KAL1507198.1"/>
    </source>
</evidence>
<keyword evidence="1" id="KW-0677">Repeat</keyword>
<name>A0AB34IW08_PRYPA</name>
<accession>A0AB34IW08</accession>
<dbReference type="GO" id="GO:0004842">
    <property type="term" value="F:ubiquitin-protein transferase activity"/>
    <property type="evidence" value="ECO:0007669"/>
    <property type="project" value="TreeGrafter"/>
</dbReference>
<dbReference type="Pfam" id="PF12796">
    <property type="entry name" value="Ank_2"/>
    <property type="match status" value="1"/>
</dbReference>
<dbReference type="Proteomes" id="UP001515480">
    <property type="component" value="Unassembled WGS sequence"/>
</dbReference>
<dbReference type="InterPro" id="IPR036770">
    <property type="entry name" value="Ankyrin_rpt-contain_sf"/>
</dbReference>
<dbReference type="AlphaFoldDB" id="A0AB34IW08"/>
<comment type="caution">
    <text evidence="4">The sequence shown here is derived from an EMBL/GenBank/DDBJ whole genome shotgun (WGS) entry which is preliminary data.</text>
</comment>
<dbReference type="PROSITE" id="PS50297">
    <property type="entry name" value="ANK_REP_REGION"/>
    <property type="match status" value="3"/>
</dbReference>
<dbReference type="PANTHER" id="PTHR24171:SF8">
    <property type="entry name" value="BRCA1-ASSOCIATED RING DOMAIN PROTEIN 1"/>
    <property type="match status" value="1"/>
</dbReference>
<dbReference type="Pfam" id="PF00023">
    <property type="entry name" value="Ank"/>
    <property type="match status" value="1"/>
</dbReference>
<dbReference type="EMBL" id="JBGBPQ010000018">
    <property type="protein sequence ID" value="KAL1507198.1"/>
    <property type="molecule type" value="Genomic_DNA"/>
</dbReference>
<evidence type="ECO:0000313" key="5">
    <source>
        <dbReference type="Proteomes" id="UP001515480"/>
    </source>
</evidence>
<reference evidence="4 5" key="1">
    <citation type="journal article" date="2024" name="Science">
        <title>Giant polyketide synthase enzymes in the biosynthesis of giant marine polyether toxins.</title>
        <authorList>
            <person name="Fallon T.R."/>
            <person name="Shende V.V."/>
            <person name="Wierzbicki I.H."/>
            <person name="Pendleton A.L."/>
            <person name="Watervoot N.F."/>
            <person name="Auber R.P."/>
            <person name="Gonzalez D.J."/>
            <person name="Wisecaver J.H."/>
            <person name="Moore B.S."/>
        </authorList>
    </citation>
    <scope>NUCLEOTIDE SEQUENCE [LARGE SCALE GENOMIC DNA]</scope>
    <source>
        <strain evidence="4 5">12B1</strain>
    </source>
</reference>
<dbReference type="SUPFAM" id="SSF48403">
    <property type="entry name" value="Ankyrin repeat"/>
    <property type="match status" value="1"/>
</dbReference>
<dbReference type="PROSITE" id="PS50088">
    <property type="entry name" value="ANK_REPEAT"/>
    <property type="match status" value="3"/>
</dbReference>
<dbReference type="GO" id="GO:0085020">
    <property type="term" value="P:protein K6-linked ubiquitination"/>
    <property type="evidence" value="ECO:0007669"/>
    <property type="project" value="TreeGrafter"/>
</dbReference>
<dbReference type="InterPro" id="IPR002110">
    <property type="entry name" value="Ankyrin_rpt"/>
</dbReference>
<keyword evidence="5" id="KW-1185">Reference proteome</keyword>
<feature type="repeat" description="ANK" evidence="3">
    <location>
        <begin position="158"/>
        <end position="178"/>
    </location>
</feature>
<dbReference type="PANTHER" id="PTHR24171">
    <property type="entry name" value="ANKYRIN REPEAT DOMAIN-CONTAINING PROTEIN 39-RELATED"/>
    <property type="match status" value="1"/>
</dbReference>